<comment type="subcellular location">
    <subcellularLocation>
        <location evidence="1 5">Cytoplasm</location>
    </subcellularLocation>
</comment>
<dbReference type="InterPro" id="IPR053924">
    <property type="entry name" value="RecX_HTH_2nd"/>
</dbReference>
<dbReference type="InterPro" id="IPR003783">
    <property type="entry name" value="Regulatory_RecX"/>
</dbReference>
<sequence length="187" mass="21316">MQRDERRWGSAAPAQLTTQQPGTAPPDAKAARTRQAPSLSQRALQALSRREYSRMELQRKLAAHADSEQQLQEVLDTMQAKGFLSDVRAAEAMTRQKSARFGNARIRQELMAKGIEKDLISDTLAALEDSEWERAKQVWQSKFGHLRGQELAWPQRHKLQAKQLRFMLGRGFSSDLVRKLMQDSSNE</sequence>
<evidence type="ECO:0000259" key="8">
    <source>
        <dbReference type="Pfam" id="PF21981"/>
    </source>
</evidence>
<dbReference type="Gene3D" id="1.10.10.10">
    <property type="entry name" value="Winged helix-like DNA-binding domain superfamily/Winged helix DNA-binding domain"/>
    <property type="match status" value="3"/>
</dbReference>
<feature type="domain" description="RecX second three-helical" evidence="7">
    <location>
        <begin position="85"/>
        <end position="124"/>
    </location>
</feature>
<evidence type="ECO:0000259" key="7">
    <source>
        <dbReference type="Pfam" id="PF02631"/>
    </source>
</evidence>
<dbReference type="Pfam" id="PF02631">
    <property type="entry name" value="RecX_HTH2"/>
    <property type="match status" value="1"/>
</dbReference>
<dbReference type="Proteomes" id="UP000306236">
    <property type="component" value="Unassembled WGS sequence"/>
</dbReference>
<evidence type="ECO:0000256" key="1">
    <source>
        <dbReference type="ARBA" id="ARBA00004496"/>
    </source>
</evidence>
<evidence type="ECO:0000313" key="9">
    <source>
        <dbReference type="EMBL" id="THJ35241.1"/>
    </source>
</evidence>
<keyword evidence="10" id="KW-1185">Reference proteome</keyword>
<dbReference type="PANTHER" id="PTHR33602:SF1">
    <property type="entry name" value="REGULATORY PROTEIN RECX FAMILY PROTEIN"/>
    <property type="match status" value="1"/>
</dbReference>
<reference evidence="9 10" key="1">
    <citation type="submission" date="2019-04" db="EMBL/GenBank/DDBJ databases">
        <title>Lampropedia sp YIM MLB12 draf genome.</title>
        <authorList>
            <person name="Wang Y.-X."/>
        </authorList>
    </citation>
    <scope>NUCLEOTIDE SEQUENCE [LARGE SCALE GENOMIC DNA]</scope>
    <source>
        <strain evidence="9 10">YIM MLB12</strain>
    </source>
</reference>
<feature type="domain" description="RecX third three-helical" evidence="8">
    <location>
        <begin position="129"/>
        <end position="180"/>
    </location>
</feature>
<evidence type="ECO:0000313" key="10">
    <source>
        <dbReference type="Proteomes" id="UP000306236"/>
    </source>
</evidence>
<comment type="caution">
    <text evidence="9">The sequence shown here is derived from an EMBL/GenBank/DDBJ whole genome shotgun (WGS) entry which is preliminary data.</text>
</comment>
<dbReference type="InterPro" id="IPR053925">
    <property type="entry name" value="RecX_HTH_3rd"/>
</dbReference>
<dbReference type="EMBL" id="SSWX01000004">
    <property type="protein sequence ID" value="THJ35241.1"/>
    <property type="molecule type" value="Genomic_DNA"/>
</dbReference>
<proteinExistence type="inferred from homology"/>
<dbReference type="AlphaFoldDB" id="A0A4S5BVP0"/>
<evidence type="ECO:0000256" key="4">
    <source>
        <dbReference type="ARBA" id="ARBA00022490"/>
    </source>
</evidence>
<dbReference type="Pfam" id="PF21981">
    <property type="entry name" value="RecX_HTH3"/>
    <property type="match status" value="1"/>
</dbReference>
<dbReference type="HAMAP" id="MF_01114">
    <property type="entry name" value="RecX"/>
    <property type="match status" value="1"/>
</dbReference>
<gene>
    <name evidence="5 9" type="primary">recX</name>
    <name evidence="9" type="ORF">E8K88_04390</name>
</gene>
<keyword evidence="4 5" id="KW-0963">Cytoplasm</keyword>
<name>A0A4S5BVP0_9BURK</name>
<evidence type="ECO:0000256" key="6">
    <source>
        <dbReference type="SAM" id="MobiDB-lite"/>
    </source>
</evidence>
<dbReference type="GO" id="GO:0006282">
    <property type="term" value="P:regulation of DNA repair"/>
    <property type="evidence" value="ECO:0007669"/>
    <property type="project" value="UniProtKB-UniRule"/>
</dbReference>
<dbReference type="InterPro" id="IPR036388">
    <property type="entry name" value="WH-like_DNA-bd_sf"/>
</dbReference>
<dbReference type="RefSeq" id="WP_136405438.1">
    <property type="nucleotide sequence ID" value="NZ_SSWX01000004.1"/>
</dbReference>
<comment type="similarity">
    <text evidence="2 5">Belongs to the RecX family.</text>
</comment>
<dbReference type="NCBIfam" id="NF001055">
    <property type="entry name" value="PRK00117.2-5"/>
    <property type="match status" value="1"/>
</dbReference>
<protein>
    <recommendedName>
        <fullName evidence="3 5">Regulatory protein RecX</fullName>
    </recommendedName>
</protein>
<evidence type="ECO:0000256" key="2">
    <source>
        <dbReference type="ARBA" id="ARBA00009695"/>
    </source>
</evidence>
<evidence type="ECO:0000256" key="3">
    <source>
        <dbReference type="ARBA" id="ARBA00018111"/>
    </source>
</evidence>
<feature type="region of interest" description="Disordered" evidence="6">
    <location>
        <begin position="1"/>
        <end position="45"/>
    </location>
</feature>
<dbReference type="PANTHER" id="PTHR33602">
    <property type="entry name" value="REGULATORY PROTEIN RECX FAMILY PROTEIN"/>
    <property type="match status" value="1"/>
</dbReference>
<dbReference type="OrthoDB" id="5295441at2"/>
<accession>A0A4S5BVP0</accession>
<comment type="function">
    <text evidence="5">Modulates RecA activity.</text>
</comment>
<organism evidence="9 10">
    <name type="scientific">Lampropedia aestuarii</name>
    <dbReference type="NCBI Taxonomy" id="2562762"/>
    <lineage>
        <taxon>Bacteria</taxon>
        <taxon>Pseudomonadati</taxon>
        <taxon>Pseudomonadota</taxon>
        <taxon>Betaproteobacteria</taxon>
        <taxon>Burkholderiales</taxon>
        <taxon>Comamonadaceae</taxon>
        <taxon>Lampropedia</taxon>
    </lineage>
</organism>
<evidence type="ECO:0000256" key="5">
    <source>
        <dbReference type="HAMAP-Rule" id="MF_01114"/>
    </source>
</evidence>
<dbReference type="GO" id="GO:0005737">
    <property type="term" value="C:cytoplasm"/>
    <property type="evidence" value="ECO:0007669"/>
    <property type="project" value="UniProtKB-SubCell"/>
</dbReference>